<name>A0AAV5WJC6_9BILA</name>
<proteinExistence type="predicted"/>
<gene>
    <name evidence="1" type="ORF">PFISCL1PPCAC_21942</name>
</gene>
<sequence length="98" mass="10679">LTITIAIGFHAKVDATELKDQIMVAKQIDKEVTAICMKVIPKKGNFNSNVNCIYNDGKKNTKLPIGTVQCAFLFKPNIMPTGFKPGNAVLKSTIPSKN</sequence>
<keyword evidence="2" id="KW-1185">Reference proteome</keyword>
<dbReference type="Proteomes" id="UP001432322">
    <property type="component" value="Unassembled WGS sequence"/>
</dbReference>
<comment type="caution">
    <text evidence="1">The sequence shown here is derived from an EMBL/GenBank/DDBJ whole genome shotgun (WGS) entry which is preliminary data.</text>
</comment>
<evidence type="ECO:0000313" key="2">
    <source>
        <dbReference type="Proteomes" id="UP001432322"/>
    </source>
</evidence>
<protein>
    <submittedName>
        <fullName evidence="1">Uncharacterized protein</fullName>
    </submittedName>
</protein>
<reference evidence="1" key="1">
    <citation type="submission" date="2023-10" db="EMBL/GenBank/DDBJ databases">
        <title>Genome assembly of Pristionchus species.</title>
        <authorList>
            <person name="Yoshida K."/>
            <person name="Sommer R.J."/>
        </authorList>
    </citation>
    <scope>NUCLEOTIDE SEQUENCE</scope>
    <source>
        <strain evidence="1">RS5133</strain>
    </source>
</reference>
<evidence type="ECO:0000313" key="1">
    <source>
        <dbReference type="EMBL" id="GMT30645.1"/>
    </source>
</evidence>
<dbReference type="EMBL" id="BTSY01000005">
    <property type="protein sequence ID" value="GMT30645.1"/>
    <property type="molecule type" value="Genomic_DNA"/>
</dbReference>
<organism evidence="1 2">
    <name type="scientific">Pristionchus fissidentatus</name>
    <dbReference type="NCBI Taxonomy" id="1538716"/>
    <lineage>
        <taxon>Eukaryota</taxon>
        <taxon>Metazoa</taxon>
        <taxon>Ecdysozoa</taxon>
        <taxon>Nematoda</taxon>
        <taxon>Chromadorea</taxon>
        <taxon>Rhabditida</taxon>
        <taxon>Rhabditina</taxon>
        <taxon>Diplogasteromorpha</taxon>
        <taxon>Diplogasteroidea</taxon>
        <taxon>Neodiplogasteridae</taxon>
        <taxon>Pristionchus</taxon>
    </lineage>
</organism>
<feature type="non-terminal residue" evidence="1">
    <location>
        <position position="1"/>
    </location>
</feature>
<dbReference type="AlphaFoldDB" id="A0AAV5WJC6"/>
<accession>A0AAV5WJC6</accession>